<accession>W4FNN4</accession>
<dbReference type="EMBL" id="KI913187">
    <property type="protein sequence ID" value="ETV68303.1"/>
    <property type="molecule type" value="Genomic_DNA"/>
</dbReference>
<name>W4FNN4_APHAT</name>
<dbReference type="VEuPathDB" id="FungiDB:H257_15745"/>
<dbReference type="RefSeq" id="XP_009842246.1">
    <property type="nucleotide sequence ID" value="XM_009843944.1"/>
</dbReference>
<evidence type="ECO:0000313" key="2">
    <source>
        <dbReference type="EMBL" id="ETV68303.1"/>
    </source>
</evidence>
<sequence length="119" mass="13685">MWSKFVAAELDVVVARLEADESYQTLKAKESVLDLQVRMLQQKLRVAEEPAKARCQSKETNGQPARKMCQELEARREKETDKFRALETMAIIKNVDNHPQPIPKPHKKWISHSIIAPAH</sequence>
<reference evidence="2" key="1">
    <citation type="submission" date="2013-12" db="EMBL/GenBank/DDBJ databases">
        <title>The Genome Sequence of Aphanomyces astaci APO3.</title>
        <authorList>
            <consortium name="The Broad Institute Genomics Platform"/>
            <person name="Russ C."/>
            <person name="Tyler B."/>
            <person name="van West P."/>
            <person name="Dieguez-Uribeondo J."/>
            <person name="Young S.K."/>
            <person name="Zeng Q."/>
            <person name="Gargeya S."/>
            <person name="Fitzgerald M."/>
            <person name="Abouelleil A."/>
            <person name="Alvarado L."/>
            <person name="Chapman S.B."/>
            <person name="Gainer-Dewar J."/>
            <person name="Goldberg J."/>
            <person name="Griggs A."/>
            <person name="Gujja S."/>
            <person name="Hansen M."/>
            <person name="Howarth C."/>
            <person name="Imamovic A."/>
            <person name="Ireland A."/>
            <person name="Larimer J."/>
            <person name="McCowan C."/>
            <person name="Murphy C."/>
            <person name="Pearson M."/>
            <person name="Poon T.W."/>
            <person name="Priest M."/>
            <person name="Roberts A."/>
            <person name="Saif S."/>
            <person name="Shea T."/>
            <person name="Sykes S."/>
            <person name="Wortman J."/>
            <person name="Nusbaum C."/>
            <person name="Birren B."/>
        </authorList>
    </citation>
    <scope>NUCLEOTIDE SEQUENCE [LARGE SCALE GENOMIC DNA]</scope>
    <source>
        <strain evidence="2">APO3</strain>
    </source>
</reference>
<organism evidence="2">
    <name type="scientific">Aphanomyces astaci</name>
    <name type="common">Crayfish plague agent</name>
    <dbReference type="NCBI Taxonomy" id="112090"/>
    <lineage>
        <taxon>Eukaryota</taxon>
        <taxon>Sar</taxon>
        <taxon>Stramenopiles</taxon>
        <taxon>Oomycota</taxon>
        <taxon>Saprolegniomycetes</taxon>
        <taxon>Saprolegniales</taxon>
        <taxon>Verrucalvaceae</taxon>
        <taxon>Aphanomyces</taxon>
    </lineage>
</organism>
<evidence type="ECO:0000256" key="1">
    <source>
        <dbReference type="SAM" id="MobiDB-lite"/>
    </source>
</evidence>
<protein>
    <submittedName>
        <fullName evidence="2">Uncharacterized protein</fullName>
    </submittedName>
</protein>
<proteinExistence type="predicted"/>
<dbReference type="AlphaFoldDB" id="W4FNN4"/>
<feature type="region of interest" description="Disordered" evidence="1">
    <location>
        <begin position="96"/>
        <end position="119"/>
    </location>
</feature>
<gene>
    <name evidence="2" type="ORF">H257_15745</name>
</gene>
<dbReference type="GeneID" id="20817741"/>